<dbReference type="Proteomes" id="UP000595917">
    <property type="component" value="Chromosome"/>
</dbReference>
<dbReference type="RefSeq" id="WP_215625774.1">
    <property type="nucleotide sequence ID" value="NZ_CP067089.2"/>
</dbReference>
<keyword evidence="1" id="KW-0812">Transmembrane</keyword>
<dbReference type="SUPFAM" id="SSF53474">
    <property type="entry name" value="alpha/beta-Hydrolases"/>
    <property type="match status" value="1"/>
</dbReference>
<organism evidence="3 4">
    <name type="scientific">Breznakiella homolactica</name>
    <dbReference type="NCBI Taxonomy" id="2798577"/>
    <lineage>
        <taxon>Bacteria</taxon>
        <taxon>Pseudomonadati</taxon>
        <taxon>Spirochaetota</taxon>
        <taxon>Spirochaetia</taxon>
        <taxon>Spirochaetales</taxon>
        <taxon>Breznakiellaceae</taxon>
        <taxon>Breznakiella</taxon>
    </lineage>
</organism>
<dbReference type="GO" id="GO:0016787">
    <property type="term" value="F:hydrolase activity"/>
    <property type="evidence" value="ECO:0007669"/>
    <property type="project" value="UniProtKB-KW"/>
</dbReference>
<dbReference type="PANTHER" id="PTHR43358:SF4">
    <property type="entry name" value="ALPHA_BETA HYDROLASE FOLD-1 DOMAIN-CONTAINING PROTEIN"/>
    <property type="match status" value="1"/>
</dbReference>
<keyword evidence="1" id="KW-1133">Transmembrane helix</keyword>
<keyword evidence="3" id="KW-0378">Hydrolase</keyword>
<evidence type="ECO:0000256" key="1">
    <source>
        <dbReference type="SAM" id="Phobius"/>
    </source>
</evidence>
<dbReference type="InterPro" id="IPR029058">
    <property type="entry name" value="AB_hydrolase_fold"/>
</dbReference>
<name>A0A7T7XLJ4_9SPIR</name>
<dbReference type="AlphaFoldDB" id="A0A7T7XLJ4"/>
<dbReference type="KEGG" id="bhc:JFL75_16245"/>
<keyword evidence="1" id="KW-0472">Membrane</keyword>
<dbReference type="Gene3D" id="3.40.50.1820">
    <property type="entry name" value="alpha/beta hydrolase"/>
    <property type="match status" value="1"/>
</dbReference>
<protein>
    <submittedName>
        <fullName evidence="3">Alpha/beta hydrolase</fullName>
    </submittedName>
</protein>
<dbReference type="InterPro" id="IPR022742">
    <property type="entry name" value="Hydrolase_4"/>
</dbReference>
<evidence type="ECO:0000313" key="3">
    <source>
        <dbReference type="EMBL" id="QQO08468.1"/>
    </source>
</evidence>
<gene>
    <name evidence="3" type="ORF">JFL75_16245</name>
</gene>
<dbReference type="Pfam" id="PF12146">
    <property type="entry name" value="Hydrolase_4"/>
    <property type="match status" value="1"/>
</dbReference>
<evidence type="ECO:0000259" key="2">
    <source>
        <dbReference type="Pfam" id="PF12146"/>
    </source>
</evidence>
<proteinExistence type="predicted"/>
<accession>A0A7T7XLJ4</accession>
<feature type="domain" description="Serine aminopeptidase S33" evidence="2">
    <location>
        <begin position="102"/>
        <end position="202"/>
    </location>
</feature>
<keyword evidence="4" id="KW-1185">Reference proteome</keyword>
<sequence length="323" mass="35826">MKKNTVLVWVIGIVSAGMVIFTAAGIAAGNFFYNLAINPKTDKSVVFDAPSNSEGSRSGEKEDTLQRDQEWFFRNEYTERYIQSFDNLTLHAYELTHRDDSKKWAVLCHGYTSDALRMVTQGRQFYAMGYNLLLPDARGHGKSGGDYIGMGWPDRKDVTAWINTLVEEHGAIQIAVYGVSMGGATVMMVSGEELPPQVKAIVEDCGYTSAWDVFAYQLKTIFGLPAFPVMNFSSMVTKIRAGYTLEEASALEQVRKTSVPIMFIHGDADTFVPFYMLDEVYDAASSPKRRLVVPGAAHGMAAIVMGDAYWTEVGDFLGNYIED</sequence>
<dbReference type="PANTHER" id="PTHR43358">
    <property type="entry name" value="ALPHA/BETA-HYDROLASE"/>
    <property type="match status" value="1"/>
</dbReference>
<reference evidence="3" key="1">
    <citation type="submission" date="2021-01" db="EMBL/GenBank/DDBJ databases">
        <title>Description of Breznakiella homolactica.</title>
        <authorList>
            <person name="Song Y."/>
            <person name="Brune A."/>
        </authorList>
    </citation>
    <scope>NUCLEOTIDE SEQUENCE</scope>
    <source>
        <strain evidence="3">RmG30</strain>
    </source>
</reference>
<dbReference type="InterPro" id="IPR052920">
    <property type="entry name" value="DNA-binding_regulatory"/>
</dbReference>
<evidence type="ECO:0000313" key="4">
    <source>
        <dbReference type="Proteomes" id="UP000595917"/>
    </source>
</evidence>
<dbReference type="EMBL" id="CP067089">
    <property type="protein sequence ID" value="QQO08468.1"/>
    <property type="molecule type" value="Genomic_DNA"/>
</dbReference>
<feature type="transmembrane region" description="Helical" evidence="1">
    <location>
        <begin position="6"/>
        <end position="33"/>
    </location>
</feature>